<dbReference type="SUPFAM" id="SSF55920">
    <property type="entry name" value="Creatinase/aminopeptidase"/>
    <property type="match status" value="1"/>
</dbReference>
<dbReference type="PANTHER" id="PTHR46112">
    <property type="entry name" value="AMINOPEPTIDASE"/>
    <property type="match status" value="1"/>
</dbReference>
<evidence type="ECO:0000256" key="1">
    <source>
        <dbReference type="ARBA" id="ARBA00001936"/>
    </source>
</evidence>
<dbReference type="PRINTS" id="PR00599">
    <property type="entry name" value="MAPEPTIDASE"/>
</dbReference>
<dbReference type="SUPFAM" id="SSF53092">
    <property type="entry name" value="Creatinase/prolidase N-terminal domain"/>
    <property type="match status" value="1"/>
</dbReference>
<sequence length="368" mass="41122">MSHIESIQNWLGENNYQVGYISNFKNIQYLTGFESDPIERVLALLIFPDQDPFIFAPALEVEAVKDTGWKYPVYGYLDHEKPYEIIKSQILQRVKNPQNWAIEKGNLVVGRFETIRQKFPNASFTGDLTPFIEKLQLIKTPDEIKKLEIAGKWADFAFETGFKALSTAKTEQDIVAEIEYALKKKGIMHTSFDTIIQSGVNAAEPHGVPKKDFIKANELVLFDLGVVFDGYISDASRTVAFGDTLSDKARDIYALCLDAQLTAQAAVKPGMTAAELDKIARDIITKAGYGEYFIHRLGHGMGQSEHEFPSIMEGNNLQLEPGMCFSIEPGIYIPGVAGVRIEDCIHVTKTGAEPFTHTSKELQFISNN</sequence>
<comment type="cofactor">
    <cofactor evidence="1">
        <name>Mn(2+)</name>
        <dbReference type="ChEBI" id="CHEBI:29035"/>
    </cofactor>
</comment>
<dbReference type="Pfam" id="PF00557">
    <property type="entry name" value="Peptidase_M24"/>
    <property type="match status" value="1"/>
</dbReference>
<dbReference type="GeneID" id="98311515"/>
<dbReference type="InterPro" id="IPR001714">
    <property type="entry name" value="Pept_M24_MAP"/>
</dbReference>
<dbReference type="Gene3D" id="3.40.350.10">
    <property type="entry name" value="Creatinase/prolidase N-terminal domain"/>
    <property type="match status" value="1"/>
</dbReference>
<gene>
    <name evidence="6" type="ORF">FC92_GL001274</name>
</gene>
<dbReference type="InterPro" id="IPR036005">
    <property type="entry name" value="Creatinase/aminopeptidase-like"/>
</dbReference>
<evidence type="ECO:0000256" key="2">
    <source>
        <dbReference type="ARBA" id="ARBA00008766"/>
    </source>
</evidence>
<keyword evidence="6" id="KW-0378">Hydrolase</keyword>
<evidence type="ECO:0000259" key="5">
    <source>
        <dbReference type="Pfam" id="PF01321"/>
    </source>
</evidence>
<dbReference type="InterPro" id="IPR050659">
    <property type="entry name" value="Peptidase_M24B"/>
</dbReference>
<keyword evidence="6" id="KW-0031">Aminopeptidase</keyword>
<dbReference type="GO" id="GO:0008235">
    <property type="term" value="F:metalloexopeptidase activity"/>
    <property type="evidence" value="ECO:0007669"/>
    <property type="project" value="UniProtKB-ARBA"/>
</dbReference>
<dbReference type="STRING" id="1423759.FC92_GL001274"/>
<dbReference type="RefSeq" id="WP_057870085.1">
    <property type="nucleotide sequence ID" value="NZ_AZDX01000037.1"/>
</dbReference>
<feature type="domain" description="Creatinase N-terminal" evidence="5">
    <location>
        <begin position="4"/>
        <end position="135"/>
    </location>
</feature>
<reference evidence="6 7" key="1">
    <citation type="journal article" date="2015" name="Genome Announc.">
        <title>Expanding the biotechnology potential of lactobacilli through comparative genomics of 213 strains and associated genera.</title>
        <authorList>
            <person name="Sun Z."/>
            <person name="Harris H.M."/>
            <person name="McCann A."/>
            <person name="Guo C."/>
            <person name="Argimon S."/>
            <person name="Zhang W."/>
            <person name="Yang X."/>
            <person name="Jeffery I.B."/>
            <person name="Cooney J.C."/>
            <person name="Kagawa T.F."/>
            <person name="Liu W."/>
            <person name="Song Y."/>
            <person name="Salvetti E."/>
            <person name="Wrobel A."/>
            <person name="Rasinkangas P."/>
            <person name="Parkhill J."/>
            <person name="Rea M.C."/>
            <person name="O'Sullivan O."/>
            <person name="Ritari J."/>
            <person name="Douillard F.P."/>
            <person name="Paul Ross R."/>
            <person name="Yang R."/>
            <person name="Briner A.E."/>
            <person name="Felis G.E."/>
            <person name="de Vos W.M."/>
            <person name="Barrangou R."/>
            <person name="Klaenhammer T.R."/>
            <person name="Caufield P.W."/>
            <person name="Cui Y."/>
            <person name="Zhang H."/>
            <person name="O'Toole P.W."/>
        </authorList>
    </citation>
    <scope>NUCLEOTIDE SEQUENCE [LARGE SCALE GENOMIC DNA]</scope>
    <source>
        <strain evidence="6 7">DSM 19519</strain>
    </source>
</reference>
<organism evidence="6 7">
    <name type="scientific">Liquorilactobacillus hordei DSM 19519</name>
    <dbReference type="NCBI Taxonomy" id="1423759"/>
    <lineage>
        <taxon>Bacteria</taxon>
        <taxon>Bacillati</taxon>
        <taxon>Bacillota</taxon>
        <taxon>Bacilli</taxon>
        <taxon>Lactobacillales</taxon>
        <taxon>Lactobacillaceae</taxon>
        <taxon>Liquorilactobacillus</taxon>
    </lineage>
</organism>
<dbReference type="InterPro" id="IPR000994">
    <property type="entry name" value="Pept_M24"/>
</dbReference>
<dbReference type="Gene3D" id="3.90.230.10">
    <property type="entry name" value="Creatinase/methionine aminopeptidase superfamily"/>
    <property type="match status" value="1"/>
</dbReference>
<keyword evidence="3" id="KW-0464">Manganese</keyword>
<evidence type="ECO:0000313" key="7">
    <source>
        <dbReference type="Proteomes" id="UP000051448"/>
    </source>
</evidence>
<proteinExistence type="inferred from homology"/>
<dbReference type="Proteomes" id="UP000051448">
    <property type="component" value="Unassembled WGS sequence"/>
</dbReference>
<dbReference type="Pfam" id="PF01321">
    <property type="entry name" value="Creatinase_N"/>
    <property type="match status" value="1"/>
</dbReference>
<keyword evidence="7" id="KW-1185">Reference proteome</keyword>
<evidence type="ECO:0000256" key="3">
    <source>
        <dbReference type="ARBA" id="ARBA00023211"/>
    </source>
</evidence>
<dbReference type="EMBL" id="AZDX01000037">
    <property type="protein sequence ID" value="KRL05570.1"/>
    <property type="molecule type" value="Genomic_DNA"/>
</dbReference>
<dbReference type="CDD" id="cd01092">
    <property type="entry name" value="APP-like"/>
    <property type="match status" value="1"/>
</dbReference>
<feature type="domain" description="Peptidase M24" evidence="4">
    <location>
        <begin position="146"/>
        <end position="349"/>
    </location>
</feature>
<dbReference type="AlphaFoldDB" id="A0A0R1MJV6"/>
<keyword evidence="6" id="KW-0645">Protease</keyword>
<dbReference type="InterPro" id="IPR029149">
    <property type="entry name" value="Creatin/AminoP/Spt16_N"/>
</dbReference>
<evidence type="ECO:0000259" key="4">
    <source>
        <dbReference type="Pfam" id="PF00557"/>
    </source>
</evidence>
<evidence type="ECO:0000313" key="6">
    <source>
        <dbReference type="EMBL" id="KRL05570.1"/>
    </source>
</evidence>
<protein>
    <submittedName>
        <fullName evidence="6">Xaa-Pro aminopeptidase</fullName>
    </submittedName>
</protein>
<dbReference type="PATRIC" id="fig|1423759.3.peg.1342"/>
<dbReference type="InterPro" id="IPR000587">
    <property type="entry name" value="Creatinase_N"/>
</dbReference>
<dbReference type="OrthoDB" id="9806388at2"/>
<dbReference type="PANTHER" id="PTHR46112:SF10">
    <property type="entry name" value="DIPEPTIDASE YKVY-RELATED"/>
    <property type="match status" value="1"/>
</dbReference>
<name>A0A0R1MJV6_9LACO</name>
<accession>A0A0R1MJV6</accession>
<dbReference type="GO" id="GO:0004177">
    <property type="term" value="F:aminopeptidase activity"/>
    <property type="evidence" value="ECO:0007669"/>
    <property type="project" value="UniProtKB-KW"/>
</dbReference>
<comment type="similarity">
    <text evidence="2">Belongs to the peptidase M24B family.</text>
</comment>
<comment type="caution">
    <text evidence="6">The sequence shown here is derived from an EMBL/GenBank/DDBJ whole genome shotgun (WGS) entry which is preliminary data.</text>
</comment>